<evidence type="ECO:0000256" key="3">
    <source>
        <dbReference type="ARBA" id="ARBA00022801"/>
    </source>
</evidence>
<dbReference type="EMBL" id="JBANQN010000008">
    <property type="protein sequence ID" value="KAK6782197.1"/>
    <property type="molecule type" value="Genomic_DNA"/>
</dbReference>
<proteinExistence type="inferred from homology"/>
<dbReference type="Proteomes" id="UP001371456">
    <property type="component" value="Unassembled WGS sequence"/>
</dbReference>
<keyword evidence="2" id="KW-0645">Protease</keyword>
<dbReference type="GO" id="GO:0006508">
    <property type="term" value="P:proteolysis"/>
    <property type="evidence" value="ECO:0007669"/>
    <property type="project" value="UniProtKB-KW"/>
</dbReference>
<dbReference type="InterPro" id="IPR003653">
    <property type="entry name" value="Peptidase_C48_C"/>
</dbReference>
<dbReference type="SUPFAM" id="SSF54001">
    <property type="entry name" value="Cysteine proteinases"/>
    <property type="match status" value="1"/>
</dbReference>
<evidence type="ECO:0000256" key="1">
    <source>
        <dbReference type="ARBA" id="ARBA00005234"/>
    </source>
</evidence>
<dbReference type="PANTHER" id="PTHR33022">
    <property type="entry name" value="DUF1985 DOMAIN-CONTAINING PROTEIN"/>
    <property type="match status" value="1"/>
</dbReference>
<evidence type="ECO:0000256" key="2">
    <source>
        <dbReference type="ARBA" id="ARBA00022670"/>
    </source>
</evidence>
<dbReference type="Gene3D" id="3.40.395.10">
    <property type="entry name" value="Adenoviral Proteinase, Chain A"/>
    <property type="match status" value="1"/>
</dbReference>
<dbReference type="Pfam" id="PF02902">
    <property type="entry name" value="Peptidase_C48"/>
    <property type="match status" value="1"/>
</dbReference>
<keyword evidence="3" id="KW-0378">Hydrolase</keyword>
<feature type="domain" description="Ubiquitin-like protease family profile" evidence="4">
    <location>
        <begin position="41"/>
        <end position="88"/>
    </location>
</feature>
<evidence type="ECO:0000313" key="5">
    <source>
        <dbReference type="EMBL" id="KAK6782197.1"/>
    </source>
</evidence>
<accession>A0AAN8TC13</accession>
<comment type="similarity">
    <text evidence="1">Belongs to the peptidase C48 family.</text>
</comment>
<name>A0AAN8TC13_SOLBU</name>
<sequence length="126" mass="14447">MMGGAIHDKNVNIDVGKLATMMPLFLTSTDFYGKRLDLHANKLPKYVDKSQFYPLEVKHMKNVPQQDETSNDCGMYTCLFAEYVSNGVFDMHSIDIGAKYHRQSMPQSYGIMEKQRMMVGRSVRVK</sequence>
<evidence type="ECO:0000259" key="4">
    <source>
        <dbReference type="Pfam" id="PF02902"/>
    </source>
</evidence>
<reference evidence="5 6" key="1">
    <citation type="submission" date="2024-02" db="EMBL/GenBank/DDBJ databases">
        <title>de novo genome assembly of Solanum bulbocastanum strain 11H21.</title>
        <authorList>
            <person name="Hosaka A.J."/>
        </authorList>
    </citation>
    <scope>NUCLEOTIDE SEQUENCE [LARGE SCALE GENOMIC DNA]</scope>
    <source>
        <tissue evidence="5">Young leaves</tissue>
    </source>
</reference>
<dbReference type="InterPro" id="IPR038765">
    <property type="entry name" value="Papain-like_cys_pep_sf"/>
</dbReference>
<keyword evidence="6" id="KW-1185">Reference proteome</keyword>
<dbReference type="AlphaFoldDB" id="A0AAN8TC13"/>
<dbReference type="PANTHER" id="PTHR33022:SF21">
    <property type="entry name" value="UBIQUITIN-LIKE PROTEASE FAMILY PROFILE DOMAIN-CONTAINING PROTEIN"/>
    <property type="match status" value="1"/>
</dbReference>
<organism evidence="5 6">
    <name type="scientific">Solanum bulbocastanum</name>
    <name type="common">Wild potato</name>
    <dbReference type="NCBI Taxonomy" id="147425"/>
    <lineage>
        <taxon>Eukaryota</taxon>
        <taxon>Viridiplantae</taxon>
        <taxon>Streptophyta</taxon>
        <taxon>Embryophyta</taxon>
        <taxon>Tracheophyta</taxon>
        <taxon>Spermatophyta</taxon>
        <taxon>Magnoliopsida</taxon>
        <taxon>eudicotyledons</taxon>
        <taxon>Gunneridae</taxon>
        <taxon>Pentapetalae</taxon>
        <taxon>asterids</taxon>
        <taxon>lamiids</taxon>
        <taxon>Solanales</taxon>
        <taxon>Solanaceae</taxon>
        <taxon>Solanoideae</taxon>
        <taxon>Solaneae</taxon>
        <taxon>Solanum</taxon>
    </lineage>
</organism>
<evidence type="ECO:0000313" key="6">
    <source>
        <dbReference type="Proteomes" id="UP001371456"/>
    </source>
</evidence>
<gene>
    <name evidence="5" type="ORF">RDI58_019993</name>
</gene>
<dbReference type="GO" id="GO:0008234">
    <property type="term" value="F:cysteine-type peptidase activity"/>
    <property type="evidence" value="ECO:0007669"/>
    <property type="project" value="InterPro"/>
</dbReference>
<protein>
    <recommendedName>
        <fullName evidence="4">Ubiquitin-like protease family profile domain-containing protein</fullName>
    </recommendedName>
</protein>
<comment type="caution">
    <text evidence="5">The sequence shown here is derived from an EMBL/GenBank/DDBJ whole genome shotgun (WGS) entry which is preliminary data.</text>
</comment>